<name>A0AAV4NDY3_CAEEX</name>
<gene>
    <name evidence="1" type="ORF">CEXT_251551</name>
</gene>
<evidence type="ECO:0000313" key="1">
    <source>
        <dbReference type="EMBL" id="GIX82982.1"/>
    </source>
</evidence>
<comment type="caution">
    <text evidence="1">The sequence shown here is derived from an EMBL/GenBank/DDBJ whole genome shotgun (WGS) entry which is preliminary data.</text>
</comment>
<proteinExistence type="predicted"/>
<reference evidence="1 2" key="1">
    <citation type="submission" date="2021-06" db="EMBL/GenBank/DDBJ databases">
        <title>Caerostris extrusa draft genome.</title>
        <authorList>
            <person name="Kono N."/>
            <person name="Arakawa K."/>
        </authorList>
    </citation>
    <scope>NUCLEOTIDE SEQUENCE [LARGE SCALE GENOMIC DNA]</scope>
</reference>
<dbReference type="Proteomes" id="UP001054945">
    <property type="component" value="Unassembled WGS sequence"/>
</dbReference>
<dbReference type="EMBL" id="BPLR01020824">
    <property type="protein sequence ID" value="GIX82982.1"/>
    <property type="molecule type" value="Genomic_DNA"/>
</dbReference>
<sequence length="66" mass="6996">MKNASPSPKSQYEVWEVERVVMFGRLVGGQCVKAVPSVQLGTLPLGIISGDWPVRLGSGVGVDIAE</sequence>
<keyword evidence="2" id="KW-1185">Reference proteome</keyword>
<accession>A0AAV4NDY3</accession>
<protein>
    <submittedName>
        <fullName evidence="1">Uncharacterized protein</fullName>
    </submittedName>
</protein>
<organism evidence="1 2">
    <name type="scientific">Caerostris extrusa</name>
    <name type="common">Bark spider</name>
    <name type="synonym">Caerostris bankana</name>
    <dbReference type="NCBI Taxonomy" id="172846"/>
    <lineage>
        <taxon>Eukaryota</taxon>
        <taxon>Metazoa</taxon>
        <taxon>Ecdysozoa</taxon>
        <taxon>Arthropoda</taxon>
        <taxon>Chelicerata</taxon>
        <taxon>Arachnida</taxon>
        <taxon>Araneae</taxon>
        <taxon>Araneomorphae</taxon>
        <taxon>Entelegynae</taxon>
        <taxon>Araneoidea</taxon>
        <taxon>Araneidae</taxon>
        <taxon>Caerostris</taxon>
    </lineage>
</organism>
<dbReference type="AlphaFoldDB" id="A0AAV4NDY3"/>
<evidence type="ECO:0000313" key="2">
    <source>
        <dbReference type="Proteomes" id="UP001054945"/>
    </source>
</evidence>